<dbReference type="Proteomes" id="UP000317243">
    <property type="component" value="Unassembled WGS sequence"/>
</dbReference>
<reference evidence="1 2" key="1">
    <citation type="submission" date="2019-02" db="EMBL/GenBank/DDBJ databases">
        <title>Deep-cultivation of Planctomycetes and their phenomic and genomic characterization uncovers novel biology.</title>
        <authorList>
            <person name="Wiegand S."/>
            <person name="Jogler M."/>
            <person name="Boedeker C."/>
            <person name="Pinto D."/>
            <person name="Vollmers J."/>
            <person name="Rivas-Marin E."/>
            <person name="Kohn T."/>
            <person name="Peeters S.H."/>
            <person name="Heuer A."/>
            <person name="Rast P."/>
            <person name="Oberbeckmann S."/>
            <person name="Bunk B."/>
            <person name="Jeske O."/>
            <person name="Meyerdierks A."/>
            <person name="Storesund J.E."/>
            <person name="Kallscheuer N."/>
            <person name="Luecker S."/>
            <person name="Lage O.M."/>
            <person name="Pohl T."/>
            <person name="Merkel B.J."/>
            <person name="Hornburger P."/>
            <person name="Mueller R.-W."/>
            <person name="Bruemmer F."/>
            <person name="Labrenz M."/>
            <person name="Spormann A.M."/>
            <person name="Op Den Camp H."/>
            <person name="Overmann J."/>
            <person name="Amann R."/>
            <person name="Jetten M.S.M."/>
            <person name="Mascher T."/>
            <person name="Medema M.H."/>
            <person name="Devos D.P."/>
            <person name="Kaster A.-K."/>
            <person name="Ovreas L."/>
            <person name="Rohde M."/>
            <person name="Galperin M.Y."/>
            <person name="Jogler C."/>
        </authorList>
    </citation>
    <scope>NUCLEOTIDE SEQUENCE [LARGE SCALE GENOMIC DNA]</scope>
    <source>
        <strain evidence="1 2">KOR42</strain>
    </source>
</reference>
<evidence type="ECO:0000313" key="2">
    <source>
        <dbReference type="Proteomes" id="UP000317243"/>
    </source>
</evidence>
<dbReference type="EMBL" id="SIHI01000056">
    <property type="protein sequence ID" value="TWT40075.1"/>
    <property type="molecule type" value="Genomic_DNA"/>
</dbReference>
<proteinExistence type="predicted"/>
<accession>A0A5C5VQ65</accession>
<comment type="caution">
    <text evidence="1">The sequence shown here is derived from an EMBL/GenBank/DDBJ whole genome shotgun (WGS) entry which is preliminary data.</text>
</comment>
<protein>
    <submittedName>
        <fullName evidence="1">Uncharacterized protein</fullName>
    </submittedName>
</protein>
<evidence type="ECO:0000313" key="1">
    <source>
        <dbReference type="EMBL" id="TWT40075.1"/>
    </source>
</evidence>
<name>A0A5C5VQ65_9PLAN</name>
<keyword evidence="2" id="KW-1185">Reference proteome</keyword>
<gene>
    <name evidence="1" type="ORF">KOR42_50100</name>
</gene>
<sequence length="68" mass="7514">MLKVNLLILRVGQILVVGLLIPDDFAVRIDDHPATCVKILILEFGEEMPGFVASHINLIGECPFATRQ</sequence>
<organism evidence="1 2">
    <name type="scientific">Thalassoglobus neptunius</name>
    <dbReference type="NCBI Taxonomy" id="1938619"/>
    <lineage>
        <taxon>Bacteria</taxon>
        <taxon>Pseudomonadati</taxon>
        <taxon>Planctomycetota</taxon>
        <taxon>Planctomycetia</taxon>
        <taxon>Planctomycetales</taxon>
        <taxon>Planctomycetaceae</taxon>
        <taxon>Thalassoglobus</taxon>
    </lineage>
</organism>
<dbReference type="AlphaFoldDB" id="A0A5C5VQ65"/>